<sequence length="233" mass="25178">MNNNQFIINQVEQSALNRFFARIYGVVAIGIGISTLVAFLSLTVFWPLTSTLLTGGSVFLIVIMLAQIALVFAASSMAAKNSPLALPMFVGYSALNGFTIGLILLRYTGATVVTAFLSTALMFVVMAVIGATTKKDLSAMGQALRAALWGIFIAGIINIFFRSSGLSFVMSIVSVLVFSGLIAYDNQRIRNVFEQTGGNVGQGWVVSMALQLYLDFINLFLNLLRIFSSLSRD</sequence>
<accession>A0AA96VD68</accession>
<dbReference type="AlphaFoldDB" id="A0AA96VD68"/>
<dbReference type="InterPro" id="IPR006214">
    <property type="entry name" value="Bax_inhibitor_1-related"/>
</dbReference>
<protein>
    <submittedName>
        <fullName evidence="7">Bax inhibitor-1/YccA family protein</fullName>
    </submittedName>
</protein>
<evidence type="ECO:0000256" key="6">
    <source>
        <dbReference type="RuleBase" id="RU004379"/>
    </source>
</evidence>
<feature type="transmembrane region" description="Helical" evidence="6">
    <location>
        <begin position="52"/>
        <end position="72"/>
    </location>
</feature>
<dbReference type="CDD" id="cd10432">
    <property type="entry name" value="BI-1-like_bacterial"/>
    <property type="match status" value="1"/>
</dbReference>
<organism evidence="7 8">
    <name type="scientific">Streptococcus suivaginalis</name>
    <dbReference type="NCBI Taxonomy" id="3028082"/>
    <lineage>
        <taxon>Bacteria</taxon>
        <taxon>Bacillati</taxon>
        <taxon>Bacillota</taxon>
        <taxon>Bacilli</taxon>
        <taxon>Lactobacillales</taxon>
        <taxon>Streptococcaceae</taxon>
        <taxon>Streptococcus</taxon>
    </lineage>
</organism>
<evidence type="ECO:0000313" key="8">
    <source>
        <dbReference type="Proteomes" id="UP001304088"/>
    </source>
</evidence>
<feature type="transmembrane region" description="Helical" evidence="6">
    <location>
        <begin position="167"/>
        <end position="184"/>
    </location>
</feature>
<keyword evidence="8" id="KW-1185">Reference proteome</keyword>
<evidence type="ECO:0000256" key="2">
    <source>
        <dbReference type="ARBA" id="ARBA00010350"/>
    </source>
</evidence>
<feature type="transmembrane region" description="Helical" evidence="6">
    <location>
        <begin position="84"/>
        <end position="105"/>
    </location>
</feature>
<reference evidence="7 8" key="1">
    <citation type="submission" date="2023-02" db="EMBL/GenBank/DDBJ databases">
        <title>Streptococcus sp. Genome Sequencing and Assembly.</title>
        <authorList>
            <person name="Shore S.M."/>
            <person name="Nicholson T.L."/>
        </authorList>
    </citation>
    <scope>NUCLEOTIDE SEQUENCE [LARGE SCALE GENOMIC DNA]</scope>
    <source>
        <strain evidence="7 8">29896</strain>
    </source>
</reference>
<evidence type="ECO:0000313" key="7">
    <source>
        <dbReference type="EMBL" id="WNY46678.1"/>
    </source>
</evidence>
<feature type="transmembrane region" description="Helical" evidence="6">
    <location>
        <begin position="21"/>
        <end position="46"/>
    </location>
</feature>
<keyword evidence="3 6" id="KW-0812">Transmembrane</keyword>
<dbReference type="PANTHER" id="PTHR23291">
    <property type="entry name" value="BAX INHIBITOR-RELATED"/>
    <property type="match status" value="1"/>
</dbReference>
<feature type="transmembrane region" description="Helical" evidence="6">
    <location>
        <begin position="111"/>
        <end position="131"/>
    </location>
</feature>
<evidence type="ECO:0000256" key="3">
    <source>
        <dbReference type="ARBA" id="ARBA00022692"/>
    </source>
</evidence>
<dbReference type="KEGG" id="ssuv:PXH68_07215"/>
<gene>
    <name evidence="7" type="ORF">PXH68_07215</name>
</gene>
<keyword evidence="5 6" id="KW-0472">Membrane</keyword>
<dbReference type="GO" id="GO:0005886">
    <property type="term" value="C:plasma membrane"/>
    <property type="evidence" value="ECO:0007669"/>
    <property type="project" value="TreeGrafter"/>
</dbReference>
<evidence type="ECO:0000256" key="5">
    <source>
        <dbReference type="ARBA" id="ARBA00023136"/>
    </source>
</evidence>
<evidence type="ECO:0000256" key="4">
    <source>
        <dbReference type="ARBA" id="ARBA00022989"/>
    </source>
</evidence>
<dbReference type="PANTHER" id="PTHR23291:SF50">
    <property type="entry name" value="PROTEIN LIFEGUARD 4"/>
    <property type="match status" value="1"/>
</dbReference>
<evidence type="ECO:0000256" key="1">
    <source>
        <dbReference type="ARBA" id="ARBA00004141"/>
    </source>
</evidence>
<comment type="similarity">
    <text evidence="2 6">Belongs to the BI1 family.</text>
</comment>
<name>A0AA96VD68_9STRE</name>
<dbReference type="Pfam" id="PF01027">
    <property type="entry name" value="Bax1-I"/>
    <property type="match status" value="1"/>
</dbReference>
<proteinExistence type="inferred from homology"/>
<comment type="subcellular location">
    <subcellularLocation>
        <location evidence="1">Membrane</location>
        <topology evidence="1">Multi-pass membrane protein</topology>
    </subcellularLocation>
</comment>
<keyword evidence="4 6" id="KW-1133">Transmembrane helix</keyword>
<dbReference type="Proteomes" id="UP001304088">
    <property type="component" value="Chromosome"/>
</dbReference>
<feature type="transmembrane region" description="Helical" evidence="6">
    <location>
        <begin position="204"/>
        <end position="227"/>
    </location>
</feature>
<dbReference type="EMBL" id="CP118733">
    <property type="protein sequence ID" value="WNY46678.1"/>
    <property type="molecule type" value="Genomic_DNA"/>
</dbReference>
<dbReference type="RefSeq" id="WP_205031428.1">
    <property type="nucleotide sequence ID" value="NZ_CP118733.1"/>
</dbReference>
<feature type="transmembrane region" description="Helical" evidence="6">
    <location>
        <begin position="143"/>
        <end position="161"/>
    </location>
</feature>